<protein>
    <submittedName>
        <fullName evidence="3">Uncharacterized protein</fullName>
    </submittedName>
</protein>
<gene>
    <name evidence="3" type="ORF">QFZ49_003411</name>
</gene>
<feature type="compositionally biased region" description="Polar residues" evidence="1">
    <location>
        <begin position="1"/>
        <end position="11"/>
    </location>
</feature>
<keyword evidence="2" id="KW-0472">Membrane</keyword>
<dbReference type="RefSeq" id="WP_307627266.1">
    <property type="nucleotide sequence ID" value="NZ_JAUSZS010000004.1"/>
</dbReference>
<feature type="transmembrane region" description="Helical" evidence="2">
    <location>
        <begin position="85"/>
        <end position="107"/>
    </location>
</feature>
<dbReference type="Proteomes" id="UP001223072">
    <property type="component" value="Unassembled WGS sequence"/>
</dbReference>
<proteinExistence type="predicted"/>
<evidence type="ECO:0000313" key="3">
    <source>
        <dbReference type="EMBL" id="MDQ0933471.1"/>
    </source>
</evidence>
<sequence length="110" mass="11223">MTGDSYSQYGSGNIGRAEHTGSGDIVAGGTHGSGAGERAIDVLVREVQALRQHLDTSDRAEVDAAIGELNSNPTRERLNKLLQKIAGIATVVGAAGTPVIVAIKTLLGAS</sequence>
<evidence type="ECO:0000313" key="4">
    <source>
        <dbReference type="Proteomes" id="UP001223072"/>
    </source>
</evidence>
<feature type="region of interest" description="Disordered" evidence="1">
    <location>
        <begin position="1"/>
        <end position="33"/>
    </location>
</feature>
<reference evidence="3 4" key="1">
    <citation type="submission" date="2023-07" db="EMBL/GenBank/DDBJ databases">
        <title>Comparative genomics of wheat-associated soil bacteria to identify genetic determinants of phenazine resistance.</title>
        <authorList>
            <person name="Mouncey N."/>
        </authorList>
    </citation>
    <scope>NUCLEOTIDE SEQUENCE [LARGE SCALE GENOMIC DNA]</scope>
    <source>
        <strain evidence="3 4">W2I16</strain>
    </source>
</reference>
<organism evidence="3 4">
    <name type="scientific">Streptomyces turgidiscabies</name>
    <dbReference type="NCBI Taxonomy" id="85558"/>
    <lineage>
        <taxon>Bacteria</taxon>
        <taxon>Bacillati</taxon>
        <taxon>Actinomycetota</taxon>
        <taxon>Actinomycetes</taxon>
        <taxon>Kitasatosporales</taxon>
        <taxon>Streptomycetaceae</taxon>
        <taxon>Streptomyces</taxon>
    </lineage>
</organism>
<evidence type="ECO:0000256" key="2">
    <source>
        <dbReference type="SAM" id="Phobius"/>
    </source>
</evidence>
<keyword evidence="4" id="KW-1185">Reference proteome</keyword>
<dbReference type="EMBL" id="JAUSZS010000004">
    <property type="protein sequence ID" value="MDQ0933471.1"/>
    <property type="molecule type" value="Genomic_DNA"/>
</dbReference>
<name>A0ABU0RN98_9ACTN</name>
<evidence type="ECO:0000256" key="1">
    <source>
        <dbReference type="SAM" id="MobiDB-lite"/>
    </source>
</evidence>
<comment type="caution">
    <text evidence="3">The sequence shown here is derived from an EMBL/GenBank/DDBJ whole genome shotgun (WGS) entry which is preliminary data.</text>
</comment>
<keyword evidence="2" id="KW-1133">Transmembrane helix</keyword>
<keyword evidence="2" id="KW-0812">Transmembrane</keyword>
<accession>A0ABU0RN98</accession>